<dbReference type="SUPFAM" id="SSF51735">
    <property type="entry name" value="NAD(P)-binding Rossmann-fold domains"/>
    <property type="match status" value="1"/>
</dbReference>
<comment type="caution">
    <text evidence="3">The sequence shown here is derived from an EMBL/GenBank/DDBJ whole genome shotgun (WGS) entry which is preliminary data.</text>
</comment>
<accession>A0A328VM55</accession>
<protein>
    <recommendedName>
        <fullName evidence="5">Xanthine dehydrogenase</fullName>
    </recommendedName>
</protein>
<dbReference type="InterPro" id="IPR003777">
    <property type="entry name" value="XdhC_CoxI"/>
</dbReference>
<sequence>MSAISPTAVYEAIQAALRRGERVGIATVVKTIGAAPCDIGVRMLLHADGSASGSFGGGRADEQAIKAMQQALQEGRSFLTHIHIDPDEAVGSCGATLEVFVEAISPEPRLIIAGAGHVAQALARFAADLDFRIVVIDDRRDLADPRTFGERVQLLFGDIAQTIRELRPDASTWVVIVTRGHRLDEEALRAAVESEAAYVGMIGSAGKIRNIFRNLLKAGIPRERLEQVHTPIGLDIGAVTPQEIALSIAAELVMTRRTGAKGTGAPLKTLHHLIEEVAPVSA</sequence>
<dbReference type="InterPro" id="IPR027051">
    <property type="entry name" value="XdhC_Rossmann_dom"/>
</dbReference>
<dbReference type="OrthoDB" id="9773039at2"/>
<reference evidence="3 4" key="1">
    <citation type="submission" date="2016-08" db="EMBL/GenBank/DDBJ databases">
        <title>Analysis of Carbohydrate Active Enzymes in Thermogemmatispora T81 Reveals Carbohydrate Degradation Ability.</title>
        <authorList>
            <person name="Tomazini A."/>
            <person name="Lal S."/>
            <person name="Stott M."/>
            <person name="Henrissat B."/>
            <person name="Polikarpov I."/>
            <person name="Sparling R."/>
            <person name="Levin D.B."/>
        </authorList>
    </citation>
    <scope>NUCLEOTIDE SEQUENCE [LARGE SCALE GENOMIC DNA]</scope>
    <source>
        <strain evidence="3 4">T81</strain>
    </source>
</reference>
<evidence type="ECO:0008006" key="5">
    <source>
        <dbReference type="Google" id="ProtNLM"/>
    </source>
</evidence>
<dbReference type="Pfam" id="PF02625">
    <property type="entry name" value="XdhC_CoxI"/>
    <property type="match status" value="1"/>
</dbReference>
<organism evidence="3 4">
    <name type="scientific">Thermogemmatispora tikiterensis</name>
    <dbReference type="NCBI Taxonomy" id="1825093"/>
    <lineage>
        <taxon>Bacteria</taxon>
        <taxon>Bacillati</taxon>
        <taxon>Chloroflexota</taxon>
        <taxon>Ktedonobacteria</taxon>
        <taxon>Thermogemmatisporales</taxon>
        <taxon>Thermogemmatisporaceae</taxon>
        <taxon>Thermogemmatispora</taxon>
    </lineage>
</organism>
<dbReference type="InterPro" id="IPR052698">
    <property type="entry name" value="MoCofactor_Util/Proc"/>
</dbReference>
<evidence type="ECO:0000259" key="2">
    <source>
        <dbReference type="Pfam" id="PF13478"/>
    </source>
</evidence>
<feature type="domain" description="XdhC- CoxI" evidence="1">
    <location>
        <begin position="17"/>
        <end position="81"/>
    </location>
</feature>
<dbReference type="Gene3D" id="3.40.50.720">
    <property type="entry name" value="NAD(P)-binding Rossmann-like Domain"/>
    <property type="match status" value="1"/>
</dbReference>
<dbReference type="Proteomes" id="UP000248706">
    <property type="component" value="Unassembled WGS sequence"/>
</dbReference>
<proteinExistence type="predicted"/>
<name>A0A328VM55_9CHLR</name>
<dbReference type="Pfam" id="PF13478">
    <property type="entry name" value="XdhC_C"/>
    <property type="match status" value="1"/>
</dbReference>
<evidence type="ECO:0000313" key="4">
    <source>
        <dbReference type="Proteomes" id="UP000248706"/>
    </source>
</evidence>
<dbReference type="EMBL" id="MCIF01000002">
    <property type="protein sequence ID" value="RAQ96264.1"/>
    <property type="molecule type" value="Genomic_DNA"/>
</dbReference>
<dbReference type="InterPro" id="IPR036291">
    <property type="entry name" value="NAD(P)-bd_dom_sf"/>
</dbReference>
<keyword evidence="4" id="KW-1185">Reference proteome</keyword>
<dbReference type="AlphaFoldDB" id="A0A328VM55"/>
<evidence type="ECO:0000259" key="1">
    <source>
        <dbReference type="Pfam" id="PF02625"/>
    </source>
</evidence>
<dbReference type="PANTHER" id="PTHR30388">
    <property type="entry name" value="ALDEHYDE OXIDOREDUCTASE MOLYBDENUM COFACTOR ASSEMBLY PROTEIN"/>
    <property type="match status" value="1"/>
</dbReference>
<evidence type="ECO:0000313" key="3">
    <source>
        <dbReference type="EMBL" id="RAQ96264.1"/>
    </source>
</evidence>
<feature type="domain" description="XdhC Rossmann" evidence="2">
    <location>
        <begin position="110"/>
        <end position="252"/>
    </location>
</feature>
<dbReference type="RefSeq" id="WP_112429699.1">
    <property type="nucleotide sequence ID" value="NZ_MCIF01000002.1"/>
</dbReference>
<gene>
    <name evidence="3" type="ORF">A4R35_12030</name>
</gene>
<dbReference type="PANTHER" id="PTHR30388:SF6">
    <property type="entry name" value="XANTHINE DEHYDROGENASE SUBUNIT A-RELATED"/>
    <property type="match status" value="1"/>
</dbReference>